<evidence type="ECO:0000256" key="1">
    <source>
        <dbReference type="ARBA" id="ARBA00001941"/>
    </source>
</evidence>
<keyword evidence="8" id="KW-0378">Hydrolase</keyword>
<dbReference type="PANTHER" id="PTHR34448">
    <property type="entry name" value="AMINOPEPTIDASE"/>
    <property type="match status" value="1"/>
</dbReference>
<evidence type="ECO:0000256" key="3">
    <source>
        <dbReference type="ARBA" id="ARBA00001947"/>
    </source>
</evidence>
<evidence type="ECO:0000259" key="10">
    <source>
        <dbReference type="PROSITE" id="PS50042"/>
    </source>
</evidence>
<evidence type="ECO:0000256" key="4">
    <source>
        <dbReference type="ARBA" id="ARBA00008236"/>
    </source>
</evidence>
<dbReference type="GO" id="GO:0046872">
    <property type="term" value="F:metal ion binding"/>
    <property type="evidence" value="ECO:0007669"/>
    <property type="project" value="UniProtKB-KW"/>
</dbReference>
<dbReference type="InterPro" id="IPR000595">
    <property type="entry name" value="cNMP-bd_dom"/>
</dbReference>
<evidence type="ECO:0000256" key="5">
    <source>
        <dbReference type="ARBA" id="ARBA00022438"/>
    </source>
</evidence>
<dbReference type="InterPro" id="IPR000787">
    <property type="entry name" value="Peptidase_M29"/>
</dbReference>
<organism evidence="11 12">
    <name type="scientific">Olsenella porci</name>
    <dbReference type="NCBI Taxonomy" id="2652279"/>
    <lineage>
        <taxon>Bacteria</taxon>
        <taxon>Bacillati</taxon>
        <taxon>Actinomycetota</taxon>
        <taxon>Coriobacteriia</taxon>
        <taxon>Coriobacteriales</taxon>
        <taxon>Atopobiaceae</taxon>
        <taxon>Olsenella</taxon>
    </lineage>
</organism>
<evidence type="ECO:0000313" key="12">
    <source>
        <dbReference type="Proteomes" id="UP000469325"/>
    </source>
</evidence>
<dbReference type="Proteomes" id="UP000469325">
    <property type="component" value="Unassembled WGS sequence"/>
</dbReference>
<dbReference type="RefSeq" id="WP_154433425.1">
    <property type="nucleotide sequence ID" value="NZ_VUNC01000001.1"/>
</dbReference>
<accession>A0A6N7X808</accession>
<comment type="cofactor">
    <cofactor evidence="2">
        <name>Mg(2+)</name>
        <dbReference type="ChEBI" id="CHEBI:18420"/>
    </cofactor>
</comment>
<evidence type="ECO:0000256" key="6">
    <source>
        <dbReference type="ARBA" id="ARBA00022670"/>
    </source>
</evidence>
<comment type="cofactor">
    <cofactor evidence="3">
        <name>Zn(2+)</name>
        <dbReference type="ChEBI" id="CHEBI:29105"/>
    </cofactor>
</comment>
<evidence type="ECO:0000256" key="2">
    <source>
        <dbReference type="ARBA" id="ARBA00001946"/>
    </source>
</evidence>
<name>A0A6N7X808_9ACTN</name>
<dbReference type="Pfam" id="PF02073">
    <property type="entry name" value="Peptidase_M29"/>
    <property type="match status" value="1"/>
</dbReference>
<dbReference type="InterPro" id="IPR052170">
    <property type="entry name" value="M29_Exopeptidase"/>
</dbReference>
<dbReference type="SUPFAM" id="SSF144052">
    <property type="entry name" value="Thermophilic metalloprotease-like"/>
    <property type="match status" value="1"/>
</dbReference>
<comment type="caution">
    <text evidence="11">The sequence shown here is derived from an EMBL/GenBank/DDBJ whole genome shotgun (WGS) entry which is preliminary data.</text>
</comment>
<feature type="domain" description="Cyclic nucleotide-binding" evidence="10">
    <location>
        <begin position="256"/>
        <end position="339"/>
    </location>
</feature>
<dbReference type="PROSITE" id="PS50042">
    <property type="entry name" value="CNMP_BINDING_3"/>
    <property type="match status" value="1"/>
</dbReference>
<comment type="similarity">
    <text evidence="4">Belongs to the peptidase M29 family.</text>
</comment>
<dbReference type="PANTHER" id="PTHR34448:SF3">
    <property type="entry name" value="AMINOPEPTIDASE AMPS"/>
    <property type="match status" value="1"/>
</dbReference>
<dbReference type="AlphaFoldDB" id="A0A6N7X808"/>
<keyword evidence="6" id="KW-0645">Protease</keyword>
<sequence length="427" mass="47738">MGIPMTSEECSRAMRGISQEIENYAELLVRQGAAIKPGQELVLQAPVERADFVRRVVRHAYAAGAGHVTVIWADDEVTRLEYENVDLPYFEHTPSWKVEQLNSLASGGASFLFLEGTDPSALDGIDPAKPAARSRARNTECKAFRNGMDFGRNVWCIAGVPIAAWAQKVFPDYAPDEALYRLWVAILQVARSDGEDPRQAWETHNATFQKNKRFLNDSRFDHLHYVSSNGTDLTVGMNPGHIWEGGAARTVDGTSFFPNIPTEEVFTTPDRMRVDGVVHSAMPLVHSGQIVDDFWFRFEGGKVVEYDAARGREVLRHILETDENATRLGECALISKNTPIRQSGILFYDTLYDENASCHLALGMGFPECIAGGFQMDEDELLRHGVNQSRTHVDFMIGSDDMDIWGVTEDGKEVSVFTNGQWSWENE</sequence>
<proteinExistence type="inferred from homology"/>
<dbReference type="EMBL" id="VUNC01000001">
    <property type="protein sequence ID" value="MST71660.1"/>
    <property type="molecule type" value="Genomic_DNA"/>
</dbReference>
<keyword evidence="9" id="KW-0482">Metalloprotease</keyword>
<dbReference type="InterPro" id="IPR035097">
    <property type="entry name" value="M29_N-terminal"/>
</dbReference>
<dbReference type="GO" id="GO:0006508">
    <property type="term" value="P:proteolysis"/>
    <property type="evidence" value="ECO:0007669"/>
    <property type="project" value="UniProtKB-KW"/>
</dbReference>
<keyword evidence="5 11" id="KW-0031">Aminopeptidase</keyword>
<reference evidence="11 12" key="1">
    <citation type="submission" date="2019-08" db="EMBL/GenBank/DDBJ databases">
        <title>In-depth cultivation of the pig gut microbiome towards novel bacterial diversity and tailored functional studies.</title>
        <authorList>
            <person name="Wylensek D."/>
            <person name="Hitch T.C.A."/>
            <person name="Clavel T."/>
        </authorList>
    </citation>
    <scope>NUCLEOTIDE SEQUENCE [LARGE SCALE GENOMIC DNA]</scope>
    <source>
        <strain evidence="11 12">CA-Schmier-601-WT-1</strain>
    </source>
</reference>
<keyword evidence="7" id="KW-0479">Metal-binding</keyword>
<dbReference type="GO" id="GO:0008237">
    <property type="term" value="F:metallopeptidase activity"/>
    <property type="evidence" value="ECO:0007669"/>
    <property type="project" value="UniProtKB-KW"/>
</dbReference>
<keyword evidence="12" id="KW-1185">Reference proteome</keyword>
<dbReference type="GO" id="GO:0004177">
    <property type="term" value="F:aminopeptidase activity"/>
    <property type="evidence" value="ECO:0007669"/>
    <property type="project" value="UniProtKB-KW"/>
</dbReference>
<dbReference type="Gene3D" id="3.40.1830.10">
    <property type="entry name" value="Thermophilic metalloprotease (M29)"/>
    <property type="match status" value="1"/>
</dbReference>
<evidence type="ECO:0000256" key="9">
    <source>
        <dbReference type="ARBA" id="ARBA00023049"/>
    </source>
</evidence>
<evidence type="ECO:0000256" key="8">
    <source>
        <dbReference type="ARBA" id="ARBA00022801"/>
    </source>
</evidence>
<evidence type="ECO:0000256" key="7">
    <source>
        <dbReference type="ARBA" id="ARBA00022723"/>
    </source>
</evidence>
<dbReference type="PRINTS" id="PR00919">
    <property type="entry name" value="THERMOPTASE"/>
</dbReference>
<protein>
    <submittedName>
        <fullName evidence="11">Aminopeptidase</fullName>
    </submittedName>
</protein>
<gene>
    <name evidence="11" type="ORF">FYJ68_00785</name>
</gene>
<evidence type="ECO:0000313" key="11">
    <source>
        <dbReference type="EMBL" id="MST71660.1"/>
    </source>
</evidence>
<comment type="cofactor">
    <cofactor evidence="1">
        <name>Co(2+)</name>
        <dbReference type="ChEBI" id="CHEBI:48828"/>
    </cofactor>
</comment>